<feature type="compositionally biased region" description="Basic residues" evidence="1">
    <location>
        <begin position="92"/>
        <end position="106"/>
    </location>
</feature>
<dbReference type="InterPro" id="IPR019099">
    <property type="entry name" value="Uncharacterised_PGPGW_TM"/>
</dbReference>
<dbReference type="EMBL" id="JPWH01000006">
    <property type="protein sequence ID" value="RCK51150.1"/>
    <property type="molecule type" value="Genomic_DNA"/>
</dbReference>
<comment type="caution">
    <text evidence="3">The sequence shown here is derived from an EMBL/GenBank/DDBJ whole genome shotgun (WGS) entry which is preliminary data.</text>
</comment>
<keyword evidence="2" id="KW-1133">Transmembrane helix</keyword>
<gene>
    <name evidence="3" type="ORF">TH25_09200</name>
</gene>
<feature type="transmembrane region" description="Helical" evidence="2">
    <location>
        <begin position="30"/>
        <end position="46"/>
    </location>
</feature>
<feature type="transmembrane region" description="Helical" evidence="2">
    <location>
        <begin position="7"/>
        <end position="24"/>
    </location>
</feature>
<evidence type="ECO:0000256" key="2">
    <source>
        <dbReference type="SAM" id="Phobius"/>
    </source>
</evidence>
<dbReference type="Proteomes" id="UP000252517">
    <property type="component" value="Unassembled WGS sequence"/>
</dbReference>
<accession>A0A367XDE0</accession>
<organism evidence="3 4">
    <name type="scientific">Thalassospira profundimaris</name>
    <dbReference type="NCBI Taxonomy" id="502049"/>
    <lineage>
        <taxon>Bacteria</taxon>
        <taxon>Pseudomonadati</taxon>
        <taxon>Pseudomonadota</taxon>
        <taxon>Alphaproteobacteria</taxon>
        <taxon>Rhodospirillales</taxon>
        <taxon>Thalassospiraceae</taxon>
        <taxon>Thalassospira</taxon>
    </lineage>
</organism>
<keyword evidence="2" id="KW-0812">Transmembrane</keyword>
<sequence length="106" mass="12111">MRLVRSFGLVGGGLVLLLVGLAFLPLPPPFFGMVLIAFALPMLASGSKRARRLIQFARWKIAQRNGFLEKALYQAPRWIGVYLRKTDPGPVTRRRRQKDRHQRLLT</sequence>
<evidence type="ECO:0000256" key="1">
    <source>
        <dbReference type="SAM" id="MobiDB-lite"/>
    </source>
</evidence>
<dbReference type="AlphaFoldDB" id="A0A367XDE0"/>
<feature type="region of interest" description="Disordered" evidence="1">
    <location>
        <begin position="86"/>
        <end position="106"/>
    </location>
</feature>
<dbReference type="RefSeq" id="WP_114088043.1">
    <property type="nucleotide sequence ID" value="NZ_JPWH01000006.1"/>
</dbReference>
<name>A0A367XDE0_9PROT</name>
<evidence type="ECO:0000313" key="3">
    <source>
        <dbReference type="EMBL" id="RCK51150.1"/>
    </source>
</evidence>
<dbReference type="OrthoDB" id="7366412at2"/>
<keyword evidence="2" id="KW-0472">Membrane</keyword>
<reference evidence="3 4" key="1">
    <citation type="submission" date="2014-07" db="EMBL/GenBank/DDBJ databases">
        <title>Draft genome sequence of Thalassospira profundimaris S25-3-2.</title>
        <authorList>
            <person name="Lai Q."/>
            <person name="Shao Z."/>
        </authorList>
    </citation>
    <scope>NUCLEOTIDE SEQUENCE [LARGE SCALE GENOMIC DNA]</scope>
    <source>
        <strain evidence="3 4">S25-3-2</strain>
    </source>
</reference>
<evidence type="ECO:0008006" key="5">
    <source>
        <dbReference type="Google" id="ProtNLM"/>
    </source>
</evidence>
<protein>
    <recommendedName>
        <fullName evidence="5">Transmembrane protein (PGPGW)</fullName>
    </recommendedName>
</protein>
<proteinExistence type="predicted"/>
<dbReference type="Pfam" id="PF09656">
    <property type="entry name" value="PGPGW"/>
    <property type="match status" value="1"/>
</dbReference>
<evidence type="ECO:0000313" key="4">
    <source>
        <dbReference type="Proteomes" id="UP000252517"/>
    </source>
</evidence>